<evidence type="ECO:0000256" key="10">
    <source>
        <dbReference type="SAM" id="MobiDB-lite"/>
    </source>
</evidence>
<dbReference type="GO" id="GO:0004932">
    <property type="term" value="F:mating-type factor pheromone receptor activity"/>
    <property type="evidence" value="ECO:0007669"/>
    <property type="project" value="InterPro"/>
</dbReference>
<keyword evidence="8 12" id="KW-0675">Receptor</keyword>
<dbReference type="AlphaFoldDB" id="A0A7C8IAM3"/>
<accession>A0A7C8IAM3</accession>
<keyword evidence="7 11" id="KW-0472">Membrane</keyword>
<dbReference type="CDD" id="cd14966">
    <property type="entry name" value="7tmD_STE3"/>
    <property type="match status" value="1"/>
</dbReference>
<feature type="transmembrane region" description="Helical" evidence="11">
    <location>
        <begin position="121"/>
        <end position="141"/>
    </location>
</feature>
<sequence>MYPVQTAAILLPLLAFPAWMLDLPPMLWHFSQRNVAAGSLILWIIMINLLNSINPLIWPRDNVQEWWDGNVYCDIQVRIQVGANIGLASCTAMIMRKLASVMDTDSITVTTSRNSRLREKALEFVMCWGYPFVMVLLYYIVQPVRYFIFGFSGCTPAFDASWPSIIVAWMWGPITISVAAGYAGLLIYRLHRYRREFHRLVAAQNTTKSRFLRLFIMAIIVILVYLPFNFYILYRNASEIVDTFDWSVVHGPNWNTIIKVPSQGYPQFEKYGQIATGYVVFFIFGTGADAKNSYKRLLCIMGLGKVFPSLYRISESGTSSSGALSGKWGWYSSLSSKAKSLFSKSGSVTDDSTRQVSMAFTLDTPTTAQSMALHPMSTTEHMLPERPTSAPKSVFARIFTRRNHQAPVLPIFAARSSNDTAHTHGSEKSPADTVTPGIHSRAWASQGADMARLSEDHGVRVQRDVRQDHQQRFDRQEGHVGLH</sequence>
<evidence type="ECO:0000256" key="2">
    <source>
        <dbReference type="ARBA" id="ARBA00011085"/>
    </source>
</evidence>
<dbReference type="OrthoDB" id="2874149at2759"/>
<feature type="region of interest" description="Disordered" evidence="10">
    <location>
        <begin position="418"/>
        <end position="437"/>
    </location>
</feature>
<evidence type="ECO:0000256" key="4">
    <source>
        <dbReference type="ARBA" id="ARBA00022692"/>
    </source>
</evidence>
<feature type="transmembrane region" description="Helical" evidence="11">
    <location>
        <begin position="211"/>
        <end position="234"/>
    </location>
</feature>
<comment type="subcellular location">
    <subcellularLocation>
        <location evidence="1">Membrane</location>
        <topology evidence="1">Multi-pass membrane protein</topology>
    </subcellularLocation>
</comment>
<keyword evidence="5 11" id="KW-1133">Transmembrane helix</keyword>
<comment type="caution">
    <text evidence="12">The sequence shown here is derived from an EMBL/GenBank/DDBJ whole genome shotgun (WGS) entry which is preliminary data.</text>
</comment>
<evidence type="ECO:0000256" key="11">
    <source>
        <dbReference type="SAM" id="Phobius"/>
    </source>
</evidence>
<keyword evidence="3" id="KW-0589">Pheromone response</keyword>
<dbReference type="PANTHER" id="PTHR28097:SF1">
    <property type="entry name" value="PHEROMONE A FACTOR RECEPTOR"/>
    <property type="match status" value="1"/>
</dbReference>
<keyword evidence="13" id="KW-1185">Reference proteome</keyword>
<evidence type="ECO:0000313" key="13">
    <source>
        <dbReference type="Proteomes" id="UP000481861"/>
    </source>
</evidence>
<evidence type="ECO:0000256" key="7">
    <source>
        <dbReference type="ARBA" id="ARBA00023136"/>
    </source>
</evidence>
<gene>
    <name evidence="12" type="ORF">BDV95DRAFT_597376</name>
</gene>
<comment type="similarity">
    <text evidence="2">Belongs to the G-protein coupled receptor 4 family.</text>
</comment>
<feature type="compositionally biased region" description="Basic and acidic residues" evidence="10">
    <location>
        <begin position="421"/>
        <end position="430"/>
    </location>
</feature>
<dbReference type="PRINTS" id="PR00899">
    <property type="entry name" value="GPCRSTE3"/>
</dbReference>
<evidence type="ECO:0000256" key="5">
    <source>
        <dbReference type="ARBA" id="ARBA00022989"/>
    </source>
</evidence>
<feature type="transmembrane region" description="Helical" evidence="11">
    <location>
        <begin position="161"/>
        <end position="190"/>
    </location>
</feature>
<dbReference type="PANTHER" id="PTHR28097">
    <property type="entry name" value="PHEROMONE A FACTOR RECEPTOR"/>
    <property type="match status" value="1"/>
</dbReference>
<evidence type="ECO:0000256" key="8">
    <source>
        <dbReference type="ARBA" id="ARBA00023170"/>
    </source>
</evidence>
<dbReference type="Proteomes" id="UP000481861">
    <property type="component" value="Unassembled WGS sequence"/>
</dbReference>
<reference evidence="12 13" key="1">
    <citation type="submission" date="2020-01" db="EMBL/GenBank/DDBJ databases">
        <authorList>
            <consortium name="DOE Joint Genome Institute"/>
            <person name="Haridas S."/>
            <person name="Albert R."/>
            <person name="Binder M."/>
            <person name="Bloem J."/>
            <person name="Labutti K."/>
            <person name="Salamov A."/>
            <person name="Andreopoulos B."/>
            <person name="Baker S.E."/>
            <person name="Barry K."/>
            <person name="Bills G."/>
            <person name="Bluhm B.H."/>
            <person name="Cannon C."/>
            <person name="Castanera R."/>
            <person name="Culley D.E."/>
            <person name="Daum C."/>
            <person name="Ezra D."/>
            <person name="Gonzalez J.B."/>
            <person name="Henrissat B."/>
            <person name="Kuo A."/>
            <person name="Liang C."/>
            <person name="Lipzen A."/>
            <person name="Lutzoni F."/>
            <person name="Magnuson J."/>
            <person name="Mondo S."/>
            <person name="Nolan M."/>
            <person name="Ohm R."/>
            <person name="Pangilinan J."/>
            <person name="Park H.-J.H."/>
            <person name="Ramirez L."/>
            <person name="Alfaro M."/>
            <person name="Sun H."/>
            <person name="Tritt A."/>
            <person name="Yoshinaga Y."/>
            <person name="Zwiers L.-H.L."/>
            <person name="Turgeon B.G."/>
            <person name="Goodwin S.B."/>
            <person name="Spatafora J.W."/>
            <person name="Crous P.W."/>
            <person name="Grigoriev I.V."/>
        </authorList>
    </citation>
    <scope>NUCLEOTIDE SEQUENCE [LARGE SCALE GENOMIC DNA]</scope>
    <source>
        <strain evidence="12 13">CBS 611.86</strain>
    </source>
</reference>
<dbReference type="GO" id="GO:0005886">
    <property type="term" value="C:plasma membrane"/>
    <property type="evidence" value="ECO:0007669"/>
    <property type="project" value="TreeGrafter"/>
</dbReference>
<keyword evidence="4 11" id="KW-0812">Transmembrane</keyword>
<protein>
    <submittedName>
        <fullName evidence="12">Pheromone A receptor-domain-containing protein</fullName>
    </submittedName>
</protein>
<name>A0A7C8IAM3_9PLEO</name>
<evidence type="ECO:0000256" key="1">
    <source>
        <dbReference type="ARBA" id="ARBA00004141"/>
    </source>
</evidence>
<evidence type="ECO:0000256" key="3">
    <source>
        <dbReference type="ARBA" id="ARBA00022507"/>
    </source>
</evidence>
<evidence type="ECO:0000313" key="12">
    <source>
        <dbReference type="EMBL" id="KAF2868527.1"/>
    </source>
</evidence>
<proteinExistence type="inferred from homology"/>
<keyword evidence="6" id="KW-0297">G-protein coupled receptor</keyword>
<dbReference type="InterPro" id="IPR001499">
    <property type="entry name" value="GPCR_STE3"/>
</dbReference>
<feature type="transmembrane region" description="Helical" evidence="11">
    <location>
        <begin position="30"/>
        <end position="50"/>
    </location>
</feature>
<evidence type="ECO:0000256" key="9">
    <source>
        <dbReference type="ARBA" id="ARBA00023224"/>
    </source>
</evidence>
<evidence type="ECO:0000256" key="6">
    <source>
        <dbReference type="ARBA" id="ARBA00023040"/>
    </source>
</evidence>
<dbReference type="EMBL" id="JAADJZ010000019">
    <property type="protein sequence ID" value="KAF2868527.1"/>
    <property type="molecule type" value="Genomic_DNA"/>
</dbReference>
<organism evidence="12 13">
    <name type="scientific">Massariosphaeria phaeospora</name>
    <dbReference type="NCBI Taxonomy" id="100035"/>
    <lineage>
        <taxon>Eukaryota</taxon>
        <taxon>Fungi</taxon>
        <taxon>Dikarya</taxon>
        <taxon>Ascomycota</taxon>
        <taxon>Pezizomycotina</taxon>
        <taxon>Dothideomycetes</taxon>
        <taxon>Pleosporomycetidae</taxon>
        <taxon>Pleosporales</taxon>
        <taxon>Pleosporales incertae sedis</taxon>
        <taxon>Massariosphaeria</taxon>
    </lineage>
</organism>
<keyword evidence="9" id="KW-0807">Transducer</keyword>
<dbReference type="Pfam" id="PF02076">
    <property type="entry name" value="STE3"/>
    <property type="match status" value="1"/>
</dbReference>
<dbReference type="GO" id="GO:0000750">
    <property type="term" value="P:pheromone-dependent signal transduction involved in conjugation with cellular fusion"/>
    <property type="evidence" value="ECO:0007669"/>
    <property type="project" value="TreeGrafter"/>
</dbReference>